<feature type="region of interest" description="Disordered" evidence="7">
    <location>
        <begin position="142"/>
        <end position="166"/>
    </location>
</feature>
<dbReference type="SUPFAM" id="SSF57850">
    <property type="entry name" value="RING/U-box"/>
    <property type="match status" value="1"/>
</dbReference>
<dbReference type="InterPro" id="IPR041367">
    <property type="entry name" value="Znf-CCCH_4"/>
</dbReference>
<sequence length="440" mass="49121">MPPSSVRSAESKAASAASGGSSSKTPCLFFAFGKCRNGANCTFYHAPREDLAVSPFPCKFFLQNACTAGRDCKFSHITDESTQAALTRVSASTGEMTIAPGSYRVLCKFFESNECTAGDKCPYLHQTKPPKPKKPVSTVKMHVLNPKPKPKPANEAAEGDDEHEEKAVAWATAPNGSAEDPSEQHMSDFLTKEEELFYYGAPGEFAPERGASPPARNMPSYSEVAKKNAPIVDDSFFFDEDFEPTARPKTCTFFLQGLCRYGNSCFYMHALNEDVETEQDMVEMGRELQESMDLECNICYDNILQKEERFGLLSGCNHAFCLTCVRNWRGNADQPKQTVRQCPVCRVETHFIIPSSRMVTSPERKKVLIEAYRKNLSGIPCRHFNEGQGTCPFGTSCFYAHRYSDGTLDSRQVRTAVDADGHYDVLRQVRLENFFQQLNM</sequence>
<dbReference type="Pfam" id="PF14608">
    <property type="entry name" value="zf-CCCH_2"/>
    <property type="match status" value="4"/>
</dbReference>
<dbReference type="InParanoid" id="K3WR91"/>
<proteinExistence type="predicted"/>
<organism evidence="10 11">
    <name type="scientific">Globisporangium ultimum (strain ATCC 200006 / CBS 805.95 / DAOM BR144)</name>
    <name type="common">Pythium ultimum</name>
    <dbReference type="NCBI Taxonomy" id="431595"/>
    <lineage>
        <taxon>Eukaryota</taxon>
        <taxon>Sar</taxon>
        <taxon>Stramenopiles</taxon>
        <taxon>Oomycota</taxon>
        <taxon>Peronosporomycetes</taxon>
        <taxon>Pythiales</taxon>
        <taxon>Pythiaceae</taxon>
        <taxon>Globisporangium</taxon>
    </lineage>
</organism>
<feature type="zinc finger region" description="C3H1-type" evidence="6">
    <location>
        <begin position="52"/>
        <end position="79"/>
    </location>
</feature>
<evidence type="ECO:0000256" key="5">
    <source>
        <dbReference type="ARBA" id="ARBA00022833"/>
    </source>
</evidence>
<dbReference type="EnsemblProtists" id="PYU1_T007485">
    <property type="protein sequence ID" value="PYU1_T007485"/>
    <property type="gene ID" value="PYU1_G007469"/>
</dbReference>
<dbReference type="EMBL" id="GL376585">
    <property type="status" value="NOT_ANNOTATED_CDS"/>
    <property type="molecule type" value="Genomic_DNA"/>
</dbReference>
<dbReference type="eggNOG" id="KOG1039">
    <property type="taxonomic scope" value="Eukaryota"/>
</dbReference>
<keyword evidence="5 6" id="KW-0862">Zinc</keyword>
<dbReference type="Pfam" id="PF18044">
    <property type="entry name" value="zf-CCCH_4"/>
    <property type="match status" value="1"/>
</dbReference>
<keyword evidence="3" id="KW-0677">Repeat</keyword>
<dbReference type="Gene3D" id="4.10.1000.10">
    <property type="entry name" value="Zinc finger, CCCH-type"/>
    <property type="match status" value="3"/>
</dbReference>
<feature type="zinc finger region" description="C3H1-type" evidence="6">
    <location>
        <begin position="21"/>
        <end position="48"/>
    </location>
</feature>
<dbReference type="Proteomes" id="UP000019132">
    <property type="component" value="Unassembled WGS sequence"/>
</dbReference>
<evidence type="ECO:0000313" key="11">
    <source>
        <dbReference type="Proteomes" id="UP000019132"/>
    </source>
</evidence>
<dbReference type="PROSITE" id="PS50103">
    <property type="entry name" value="ZF_C3H1"/>
    <property type="match status" value="5"/>
</dbReference>
<dbReference type="PROSITE" id="PS50089">
    <property type="entry name" value="ZF_RING_2"/>
    <property type="match status" value="1"/>
</dbReference>
<reference evidence="11" key="2">
    <citation type="submission" date="2010-04" db="EMBL/GenBank/DDBJ databases">
        <authorList>
            <person name="Buell R."/>
            <person name="Hamilton J."/>
            <person name="Hostetler J."/>
        </authorList>
    </citation>
    <scope>NUCLEOTIDE SEQUENCE [LARGE SCALE GENOMIC DNA]</scope>
    <source>
        <strain evidence="11">DAOM:BR144</strain>
    </source>
</reference>
<keyword evidence="1" id="KW-0808">Transferase</keyword>
<evidence type="ECO:0000256" key="3">
    <source>
        <dbReference type="ARBA" id="ARBA00022737"/>
    </source>
</evidence>
<accession>K3WR91</accession>
<evidence type="ECO:0000256" key="2">
    <source>
        <dbReference type="ARBA" id="ARBA00022723"/>
    </source>
</evidence>
<evidence type="ECO:0000256" key="7">
    <source>
        <dbReference type="SAM" id="MobiDB-lite"/>
    </source>
</evidence>
<feature type="domain" description="RING-type" evidence="8">
    <location>
        <begin position="296"/>
        <end position="346"/>
    </location>
</feature>
<evidence type="ECO:0000313" key="10">
    <source>
        <dbReference type="EnsemblProtists" id="PYU1_T007485"/>
    </source>
</evidence>
<feature type="domain" description="C3H1-type" evidence="9">
    <location>
        <begin position="21"/>
        <end position="48"/>
    </location>
</feature>
<feature type="domain" description="C3H1-type" evidence="9">
    <location>
        <begin position="52"/>
        <end position="79"/>
    </location>
</feature>
<feature type="domain" description="C3H1-type" evidence="9">
    <location>
        <begin position="245"/>
        <end position="272"/>
    </location>
</feature>
<dbReference type="STRING" id="431595.K3WR91"/>
<evidence type="ECO:0000259" key="8">
    <source>
        <dbReference type="PROSITE" id="PS50089"/>
    </source>
</evidence>
<feature type="zinc finger region" description="C3H1-type" evidence="6">
    <location>
        <begin position="245"/>
        <end position="272"/>
    </location>
</feature>
<dbReference type="InterPro" id="IPR013083">
    <property type="entry name" value="Znf_RING/FYVE/PHD"/>
</dbReference>
<dbReference type="CDD" id="cd16521">
    <property type="entry name" value="RING-HC_MKRN"/>
    <property type="match status" value="1"/>
</dbReference>
<evidence type="ECO:0008006" key="12">
    <source>
        <dbReference type="Google" id="ProtNLM"/>
    </source>
</evidence>
<dbReference type="InterPro" id="IPR001841">
    <property type="entry name" value="Znf_RING"/>
</dbReference>
<dbReference type="HOGENOM" id="CLU_040815_4_1_1"/>
<dbReference type="VEuPathDB" id="FungiDB:PYU1_G007469"/>
<evidence type="ECO:0000256" key="4">
    <source>
        <dbReference type="ARBA" id="ARBA00022771"/>
    </source>
</evidence>
<dbReference type="PANTHER" id="PTHR11224">
    <property type="entry name" value="MAKORIN-RELATED"/>
    <property type="match status" value="1"/>
</dbReference>
<dbReference type="InterPro" id="IPR017907">
    <property type="entry name" value="Znf_RING_CS"/>
</dbReference>
<dbReference type="GO" id="GO:0061630">
    <property type="term" value="F:ubiquitin protein ligase activity"/>
    <property type="evidence" value="ECO:0007669"/>
    <property type="project" value="InterPro"/>
</dbReference>
<evidence type="ECO:0000256" key="6">
    <source>
        <dbReference type="PROSITE-ProRule" id="PRU00723"/>
    </source>
</evidence>
<dbReference type="Gene3D" id="3.30.40.10">
    <property type="entry name" value="Zinc/RING finger domain, C3HC4 (zinc finger)"/>
    <property type="match status" value="1"/>
</dbReference>
<feature type="zinc finger region" description="C3H1-type" evidence="6">
    <location>
        <begin position="101"/>
        <end position="128"/>
    </location>
</feature>
<dbReference type="GO" id="GO:0000209">
    <property type="term" value="P:protein polyubiquitination"/>
    <property type="evidence" value="ECO:0007669"/>
    <property type="project" value="InterPro"/>
</dbReference>
<feature type="domain" description="C3H1-type" evidence="9">
    <location>
        <begin position="101"/>
        <end position="128"/>
    </location>
</feature>
<dbReference type="GO" id="GO:0008270">
    <property type="term" value="F:zinc ion binding"/>
    <property type="evidence" value="ECO:0007669"/>
    <property type="project" value="UniProtKB-KW"/>
</dbReference>
<name>K3WR91_GLOUD</name>
<dbReference type="InterPro" id="IPR045072">
    <property type="entry name" value="MKRN-like"/>
</dbReference>
<reference evidence="10" key="3">
    <citation type="submission" date="2015-02" db="UniProtKB">
        <authorList>
            <consortium name="EnsemblProtists"/>
        </authorList>
    </citation>
    <scope>IDENTIFICATION</scope>
    <source>
        <strain evidence="10">DAOM BR144</strain>
    </source>
</reference>
<dbReference type="Pfam" id="PF14634">
    <property type="entry name" value="zf-RING_5"/>
    <property type="match status" value="1"/>
</dbReference>
<dbReference type="SUPFAM" id="SSF90229">
    <property type="entry name" value="CCCH zinc finger"/>
    <property type="match status" value="4"/>
</dbReference>
<evidence type="ECO:0000259" key="9">
    <source>
        <dbReference type="PROSITE" id="PS50103"/>
    </source>
</evidence>
<dbReference type="SMART" id="SM00356">
    <property type="entry name" value="ZnF_C3H1"/>
    <property type="match status" value="5"/>
</dbReference>
<keyword evidence="4 6" id="KW-0863">Zinc-finger</keyword>
<dbReference type="PANTHER" id="PTHR11224:SF10">
    <property type="entry name" value="IP09428P-RELATED"/>
    <property type="match status" value="1"/>
</dbReference>
<protein>
    <recommendedName>
        <fullName evidence="12">RING-type E3 ubiquitin transferase</fullName>
    </recommendedName>
</protein>
<dbReference type="SMART" id="SM00184">
    <property type="entry name" value="RING"/>
    <property type="match status" value="1"/>
</dbReference>
<dbReference type="InterPro" id="IPR036855">
    <property type="entry name" value="Znf_CCCH_sf"/>
</dbReference>
<feature type="zinc finger region" description="C3H1-type" evidence="6">
    <location>
        <begin position="375"/>
        <end position="404"/>
    </location>
</feature>
<reference evidence="11" key="1">
    <citation type="journal article" date="2010" name="Genome Biol.">
        <title>Genome sequence of the necrotrophic plant pathogen Pythium ultimum reveals original pathogenicity mechanisms and effector repertoire.</title>
        <authorList>
            <person name="Levesque C.A."/>
            <person name="Brouwer H."/>
            <person name="Cano L."/>
            <person name="Hamilton J.P."/>
            <person name="Holt C."/>
            <person name="Huitema E."/>
            <person name="Raffaele S."/>
            <person name="Robideau G.P."/>
            <person name="Thines M."/>
            <person name="Win J."/>
            <person name="Zerillo M.M."/>
            <person name="Beakes G.W."/>
            <person name="Boore J.L."/>
            <person name="Busam D."/>
            <person name="Dumas B."/>
            <person name="Ferriera S."/>
            <person name="Fuerstenberg S.I."/>
            <person name="Gachon C.M."/>
            <person name="Gaulin E."/>
            <person name="Govers F."/>
            <person name="Grenville-Briggs L."/>
            <person name="Horner N."/>
            <person name="Hostetler J."/>
            <person name="Jiang R.H."/>
            <person name="Johnson J."/>
            <person name="Krajaejun T."/>
            <person name="Lin H."/>
            <person name="Meijer H.J."/>
            <person name="Moore B."/>
            <person name="Morris P."/>
            <person name="Phuntmart V."/>
            <person name="Puiu D."/>
            <person name="Shetty J."/>
            <person name="Stajich J.E."/>
            <person name="Tripathy S."/>
            <person name="Wawra S."/>
            <person name="van West P."/>
            <person name="Whitty B.R."/>
            <person name="Coutinho P.M."/>
            <person name="Henrissat B."/>
            <person name="Martin F."/>
            <person name="Thomas P.D."/>
            <person name="Tyler B.M."/>
            <person name="De Vries R.P."/>
            <person name="Kamoun S."/>
            <person name="Yandell M."/>
            <person name="Tisserat N."/>
            <person name="Buell C.R."/>
        </authorList>
    </citation>
    <scope>NUCLEOTIDE SEQUENCE</scope>
    <source>
        <strain evidence="11">DAOM:BR144</strain>
    </source>
</reference>
<dbReference type="AlphaFoldDB" id="K3WR91"/>
<evidence type="ECO:0000256" key="1">
    <source>
        <dbReference type="ARBA" id="ARBA00022679"/>
    </source>
</evidence>
<dbReference type="InterPro" id="IPR000571">
    <property type="entry name" value="Znf_CCCH"/>
</dbReference>
<feature type="region of interest" description="Disordered" evidence="7">
    <location>
        <begin position="1"/>
        <end position="23"/>
    </location>
</feature>
<feature type="domain" description="C3H1-type" evidence="9">
    <location>
        <begin position="375"/>
        <end position="404"/>
    </location>
</feature>
<dbReference type="PROSITE" id="PS00518">
    <property type="entry name" value="ZF_RING_1"/>
    <property type="match status" value="1"/>
</dbReference>
<dbReference type="OMA" id="QQTNVEM"/>
<keyword evidence="2 6" id="KW-0479">Metal-binding</keyword>
<keyword evidence="11" id="KW-1185">Reference proteome</keyword>